<evidence type="ECO:0000313" key="4">
    <source>
        <dbReference type="EMBL" id="CDM22526.1"/>
    </source>
</evidence>
<dbReference type="PATRIC" id="fig|1437824.5.peg.47"/>
<evidence type="ECO:0000313" key="5">
    <source>
        <dbReference type="Proteomes" id="UP000019805"/>
    </source>
</evidence>
<dbReference type="Proteomes" id="UP000019805">
    <property type="component" value="Chromosome"/>
</dbReference>
<dbReference type="InterPro" id="IPR030190">
    <property type="entry name" value="MacA_alpha-hairpin_sf"/>
</dbReference>
<dbReference type="AlphaFoldDB" id="W8X0S8"/>
<name>W8X0S8_CASD6</name>
<dbReference type="eggNOG" id="COG0845">
    <property type="taxonomic scope" value="Bacteria"/>
</dbReference>
<gene>
    <name evidence="4" type="ORF">BN940_00226</name>
</gene>
<keyword evidence="5" id="KW-1185">Reference proteome</keyword>
<dbReference type="GO" id="GO:1990281">
    <property type="term" value="C:efflux pump complex"/>
    <property type="evidence" value="ECO:0007669"/>
    <property type="project" value="TreeGrafter"/>
</dbReference>
<dbReference type="KEGG" id="cdn:BN940_00226"/>
<dbReference type="Gene3D" id="2.40.30.170">
    <property type="match status" value="1"/>
</dbReference>
<feature type="domain" description="Multidrug resistance protein MdtA-like barrel-sandwich hybrid" evidence="3">
    <location>
        <begin position="69"/>
        <end position="222"/>
    </location>
</feature>
<dbReference type="InterPro" id="IPR058625">
    <property type="entry name" value="MdtA-like_BSH"/>
</dbReference>
<dbReference type="GO" id="GO:0019898">
    <property type="term" value="C:extrinsic component of membrane"/>
    <property type="evidence" value="ECO:0007669"/>
    <property type="project" value="InterPro"/>
</dbReference>
<dbReference type="Pfam" id="PF25917">
    <property type="entry name" value="BSH_RND"/>
    <property type="match status" value="1"/>
</dbReference>
<proteinExistence type="inferred from homology"/>
<dbReference type="Gene3D" id="2.40.50.100">
    <property type="match status" value="1"/>
</dbReference>
<evidence type="ECO:0000256" key="1">
    <source>
        <dbReference type="ARBA" id="ARBA00009477"/>
    </source>
</evidence>
<dbReference type="NCBIfam" id="TIGR01730">
    <property type="entry name" value="RND_mfp"/>
    <property type="match status" value="1"/>
</dbReference>
<dbReference type="GO" id="GO:0015562">
    <property type="term" value="F:efflux transmembrane transporter activity"/>
    <property type="evidence" value="ECO:0007669"/>
    <property type="project" value="TreeGrafter"/>
</dbReference>
<dbReference type="InterPro" id="IPR006143">
    <property type="entry name" value="RND_pump_MFP"/>
</dbReference>
<accession>W8X0S8</accession>
<dbReference type="PANTHER" id="PTHR30469:SF33">
    <property type="entry name" value="SLR1207 PROTEIN"/>
    <property type="match status" value="1"/>
</dbReference>
<reference evidence="4 5" key="1">
    <citation type="journal article" date="2014" name="BMC Microbiol.">
        <title>The oxygen-independent metabolism of cyclic monoterpenes in Castellaniella defragrans 65Phen.</title>
        <authorList>
            <person name="Petasch J."/>
            <person name="Disch E.M."/>
            <person name="Markert S."/>
            <person name="Becher D."/>
            <person name="Schweder T."/>
            <person name="Huttel B."/>
            <person name="Reinhardt R."/>
            <person name="Harder J."/>
        </authorList>
    </citation>
    <scope>NUCLEOTIDE SEQUENCE [LARGE SCALE GENOMIC DNA]</scope>
    <source>
        <strain evidence="4">65Phen</strain>
    </source>
</reference>
<organism evidence="4 5">
    <name type="scientific">Castellaniella defragrans (strain DSM 12143 / CCUG 39792 / 65Phen)</name>
    <name type="common">Alcaligenes defragrans</name>
    <dbReference type="NCBI Taxonomy" id="1437824"/>
    <lineage>
        <taxon>Bacteria</taxon>
        <taxon>Pseudomonadati</taxon>
        <taxon>Pseudomonadota</taxon>
        <taxon>Betaproteobacteria</taxon>
        <taxon>Burkholderiales</taxon>
        <taxon>Alcaligenaceae</taxon>
        <taxon>Castellaniella</taxon>
    </lineage>
</organism>
<sequence length="410" mass="43363">MADPAGGASGAARRWRVRAGWILLALAAAATAVWAGRPASPAYEVARVERGPVRATVHALGTLRPRHYVDVGAQVSGQIQKIHVQPGDTVSPGQLLVEIDASVQQATVDAGRASLDALHAQLDEAHAAAGLARADAGRHRRLLRAGATPAQQADAARAGLLAAEATVRRIEADIRRTRASLQGDEALLGYSRIYAPIAGTVVSLEARPGQTLNATYQTPNLLRIADLSAMTVWTQVSEADVARLRVGMEAVFTTLAQDGRQWRGTVRQVLPMPQPEPAESMGGGAAQPAAGAKAVFYTVLFDVPNTDRALLPRMSAQVAFVTRQVEDAVRVPLAALRPAGDGAGAGMDRDADAARTYRVRVLEDGRAVQRTVRIGARDRRAAEVLEGLAEGELLILGDRAAQDGMPRFVL</sequence>
<comment type="similarity">
    <text evidence="1">Belongs to the membrane fusion protein (MFP) (TC 8.A.1) family.</text>
</comment>
<dbReference type="HOGENOM" id="CLU_018816_14_1_4"/>
<dbReference type="PANTHER" id="PTHR30469">
    <property type="entry name" value="MULTIDRUG RESISTANCE PROTEIN MDTA"/>
    <property type="match status" value="1"/>
</dbReference>
<dbReference type="EMBL" id="HG916765">
    <property type="protein sequence ID" value="CDM22526.1"/>
    <property type="molecule type" value="Genomic_DNA"/>
</dbReference>
<dbReference type="RefSeq" id="WP_242404236.1">
    <property type="nucleotide sequence ID" value="NZ_HG916765.1"/>
</dbReference>
<dbReference type="Gene3D" id="6.10.140.1990">
    <property type="match status" value="1"/>
</dbReference>
<dbReference type="STRING" id="1437824.BN940_00226"/>
<keyword evidence="2" id="KW-0175">Coiled coil</keyword>
<dbReference type="Gene3D" id="2.40.420.20">
    <property type="match status" value="1"/>
</dbReference>
<evidence type="ECO:0000259" key="3">
    <source>
        <dbReference type="Pfam" id="PF25917"/>
    </source>
</evidence>
<evidence type="ECO:0000256" key="2">
    <source>
        <dbReference type="ARBA" id="ARBA00023054"/>
    </source>
</evidence>
<dbReference type="SUPFAM" id="SSF111369">
    <property type="entry name" value="HlyD-like secretion proteins"/>
    <property type="match status" value="1"/>
</dbReference>
<dbReference type="GO" id="GO:0030313">
    <property type="term" value="C:cell envelope"/>
    <property type="evidence" value="ECO:0007669"/>
    <property type="project" value="UniProtKB-SubCell"/>
</dbReference>
<dbReference type="PRINTS" id="PR01490">
    <property type="entry name" value="RTXTOXIND"/>
</dbReference>
<dbReference type="GO" id="GO:1990195">
    <property type="term" value="C:macrolide transmembrane transporter complex"/>
    <property type="evidence" value="ECO:0007669"/>
    <property type="project" value="InterPro"/>
</dbReference>
<dbReference type="GO" id="GO:1990961">
    <property type="term" value="P:xenobiotic detoxification by transmembrane export across the plasma membrane"/>
    <property type="evidence" value="ECO:0007669"/>
    <property type="project" value="InterPro"/>
</dbReference>
<protein>
    <submittedName>
        <fullName evidence="4">Macrolide-specific efflux protein MacA</fullName>
    </submittedName>
</protein>